<dbReference type="PANTHER" id="PTHR30329:SF21">
    <property type="entry name" value="LIPOPROTEIN YIAD-RELATED"/>
    <property type="match status" value="1"/>
</dbReference>
<keyword evidence="3" id="KW-0998">Cell outer membrane</keyword>
<accession>A0AAE5BWW2</accession>
<dbReference type="GO" id="GO:0009279">
    <property type="term" value="C:cell outer membrane"/>
    <property type="evidence" value="ECO:0007669"/>
    <property type="project" value="UniProtKB-SubCell"/>
</dbReference>
<evidence type="ECO:0000256" key="4">
    <source>
        <dbReference type="PROSITE-ProRule" id="PRU00473"/>
    </source>
</evidence>
<dbReference type="PROSITE" id="PS51257">
    <property type="entry name" value="PROKAR_LIPOPROTEIN"/>
    <property type="match status" value="1"/>
</dbReference>
<dbReference type="PROSITE" id="PS51123">
    <property type="entry name" value="OMPA_2"/>
    <property type="match status" value="1"/>
</dbReference>
<feature type="signal peptide" evidence="6">
    <location>
        <begin position="1"/>
        <end position="21"/>
    </location>
</feature>
<organism evidence="8 9">
    <name type="scientific">Stagnihabitans tardus</name>
    <dbReference type="NCBI Taxonomy" id="2699202"/>
    <lineage>
        <taxon>Bacteria</taxon>
        <taxon>Pseudomonadati</taxon>
        <taxon>Pseudomonadota</taxon>
        <taxon>Alphaproteobacteria</taxon>
        <taxon>Rhodobacterales</taxon>
        <taxon>Paracoccaceae</taxon>
        <taxon>Stagnihabitans</taxon>
    </lineage>
</organism>
<evidence type="ECO:0000256" key="1">
    <source>
        <dbReference type="ARBA" id="ARBA00004442"/>
    </source>
</evidence>
<dbReference type="Proteomes" id="UP001193501">
    <property type="component" value="Unassembled WGS sequence"/>
</dbReference>
<comment type="subcellular location">
    <subcellularLocation>
        <location evidence="1">Cell outer membrane</location>
    </subcellularLocation>
</comment>
<dbReference type="EMBL" id="JAABNR010000012">
    <property type="protein sequence ID" value="NBZ88683.1"/>
    <property type="molecule type" value="Genomic_DNA"/>
</dbReference>
<dbReference type="InterPro" id="IPR006664">
    <property type="entry name" value="OMP_bac"/>
</dbReference>
<evidence type="ECO:0000256" key="6">
    <source>
        <dbReference type="SAM" id="SignalP"/>
    </source>
</evidence>
<dbReference type="InterPro" id="IPR036737">
    <property type="entry name" value="OmpA-like_sf"/>
</dbReference>
<sequence>MMKTTSLLAAALLALASCTTGEVGSEVDEGAFGTPTMMNSMAMMGEGQATELLGTRFNAEVPTVITFAFNSDVLTPQAKQVLATQAVWIKRFPEVKFSVYGHTDLVGSESYNKGLGLRRAKAAVNYLVSQGISRGRLEALVSLGETQPVVQTQSREERNRRAVTTVSGFAKGYAGLLNGKYAAIIMRDYVESGTRPHTPNTTVETAIGDAGGGN</sequence>
<evidence type="ECO:0000259" key="7">
    <source>
        <dbReference type="PROSITE" id="PS51123"/>
    </source>
</evidence>
<keyword evidence="2 4" id="KW-0472">Membrane</keyword>
<dbReference type="CDD" id="cd07185">
    <property type="entry name" value="OmpA_C-like"/>
    <property type="match status" value="1"/>
</dbReference>
<evidence type="ECO:0000256" key="5">
    <source>
        <dbReference type="SAM" id="MobiDB-lite"/>
    </source>
</evidence>
<evidence type="ECO:0000256" key="3">
    <source>
        <dbReference type="ARBA" id="ARBA00023237"/>
    </source>
</evidence>
<dbReference type="InterPro" id="IPR050330">
    <property type="entry name" value="Bact_OuterMem_StrucFunc"/>
</dbReference>
<gene>
    <name evidence="8" type="ORF">GV832_13905</name>
</gene>
<keyword evidence="9" id="KW-1185">Reference proteome</keyword>
<dbReference type="PRINTS" id="PR01021">
    <property type="entry name" value="OMPADOMAIN"/>
</dbReference>
<dbReference type="SUPFAM" id="SSF103088">
    <property type="entry name" value="OmpA-like"/>
    <property type="match status" value="1"/>
</dbReference>
<feature type="chain" id="PRO_5042131523" evidence="6">
    <location>
        <begin position="22"/>
        <end position="214"/>
    </location>
</feature>
<evidence type="ECO:0000256" key="2">
    <source>
        <dbReference type="ARBA" id="ARBA00023136"/>
    </source>
</evidence>
<evidence type="ECO:0000313" key="8">
    <source>
        <dbReference type="EMBL" id="NBZ88683.1"/>
    </source>
</evidence>
<dbReference type="RefSeq" id="WP_168775529.1">
    <property type="nucleotide sequence ID" value="NZ_JAABNR010000012.1"/>
</dbReference>
<keyword evidence="6" id="KW-0732">Signal</keyword>
<dbReference type="AlphaFoldDB" id="A0AAE5BWW2"/>
<proteinExistence type="predicted"/>
<dbReference type="InterPro" id="IPR006665">
    <property type="entry name" value="OmpA-like"/>
</dbReference>
<dbReference type="PANTHER" id="PTHR30329">
    <property type="entry name" value="STATOR ELEMENT OF FLAGELLAR MOTOR COMPLEX"/>
    <property type="match status" value="1"/>
</dbReference>
<feature type="region of interest" description="Disordered" evidence="5">
    <location>
        <begin position="195"/>
        <end position="214"/>
    </location>
</feature>
<feature type="domain" description="OmpA-like" evidence="7">
    <location>
        <begin position="54"/>
        <end position="170"/>
    </location>
</feature>
<protein>
    <submittedName>
        <fullName evidence="8">OmpA family protein</fullName>
    </submittedName>
</protein>
<feature type="compositionally biased region" description="Polar residues" evidence="5">
    <location>
        <begin position="195"/>
        <end position="204"/>
    </location>
</feature>
<reference evidence="8" key="1">
    <citation type="submission" date="2020-01" db="EMBL/GenBank/DDBJ databases">
        <authorList>
            <person name="Chen W.-M."/>
        </authorList>
    </citation>
    <scope>NUCLEOTIDE SEQUENCE</scope>
    <source>
        <strain evidence="8">CYK-10</strain>
    </source>
</reference>
<name>A0AAE5BWW2_9RHOB</name>
<dbReference type="Pfam" id="PF00691">
    <property type="entry name" value="OmpA"/>
    <property type="match status" value="1"/>
</dbReference>
<comment type="caution">
    <text evidence="8">The sequence shown here is derived from an EMBL/GenBank/DDBJ whole genome shotgun (WGS) entry which is preliminary data.</text>
</comment>
<dbReference type="Gene3D" id="3.30.1330.60">
    <property type="entry name" value="OmpA-like domain"/>
    <property type="match status" value="1"/>
</dbReference>
<evidence type="ECO:0000313" key="9">
    <source>
        <dbReference type="Proteomes" id="UP001193501"/>
    </source>
</evidence>